<dbReference type="HOGENOM" id="CLU_2237508_0_0_1"/>
<protein>
    <submittedName>
        <fullName evidence="1">Uncharacterized protein</fullName>
    </submittedName>
</protein>
<keyword evidence="2" id="KW-1185">Reference proteome</keyword>
<dbReference type="OrthoDB" id="4356078at2759"/>
<reference evidence="1 2" key="1">
    <citation type="journal article" date="2015" name="Mol. Plant Microbe Interact.">
        <title>Genome, transcriptome, and functional analyses of Penicillium expansum provide new insights into secondary metabolism and pathogenicity.</title>
        <authorList>
            <person name="Ballester A.R."/>
            <person name="Marcet-Houben M."/>
            <person name="Levin E."/>
            <person name="Sela N."/>
            <person name="Selma-Lazaro C."/>
            <person name="Carmona L."/>
            <person name="Wisniewski M."/>
            <person name="Droby S."/>
            <person name="Gonzalez-Candelas L."/>
            <person name="Gabaldon T."/>
        </authorList>
    </citation>
    <scope>NUCLEOTIDE SEQUENCE [LARGE SCALE GENOMIC DNA]</scope>
    <source>
        <strain evidence="1 2">PHI-1</strain>
    </source>
</reference>
<organism evidence="1 2">
    <name type="scientific">Penicillium italicum</name>
    <name type="common">Blue mold</name>
    <dbReference type="NCBI Taxonomy" id="40296"/>
    <lineage>
        <taxon>Eukaryota</taxon>
        <taxon>Fungi</taxon>
        <taxon>Dikarya</taxon>
        <taxon>Ascomycota</taxon>
        <taxon>Pezizomycotina</taxon>
        <taxon>Eurotiomycetes</taxon>
        <taxon>Eurotiomycetidae</taxon>
        <taxon>Eurotiales</taxon>
        <taxon>Aspergillaceae</taxon>
        <taxon>Penicillium</taxon>
    </lineage>
</organism>
<sequence>MRLVLSPKLYRDNKEKEPTITEAAIKARSIQIAASNLELRKRHTDAEEKGERADNRTFLQFVSSLGPKAPLHGWSYHQHIHGCEVYLELKDVYWNSSQIATYNRG</sequence>
<dbReference type="PhylomeDB" id="A0A0A2L9N6"/>
<dbReference type="AlphaFoldDB" id="A0A0A2L9N6"/>
<dbReference type="EMBL" id="JQGA01000828">
    <property type="protein sequence ID" value="KGO73330.1"/>
    <property type="molecule type" value="Genomic_DNA"/>
</dbReference>
<dbReference type="Proteomes" id="UP000030104">
    <property type="component" value="Unassembled WGS sequence"/>
</dbReference>
<evidence type="ECO:0000313" key="2">
    <source>
        <dbReference type="Proteomes" id="UP000030104"/>
    </source>
</evidence>
<comment type="caution">
    <text evidence="1">The sequence shown here is derived from an EMBL/GenBank/DDBJ whole genome shotgun (WGS) entry which is preliminary data.</text>
</comment>
<gene>
    <name evidence="1" type="ORF">PITC_086180</name>
</gene>
<proteinExistence type="predicted"/>
<name>A0A0A2L9N6_PENIT</name>
<accession>A0A0A2L9N6</accession>
<evidence type="ECO:0000313" key="1">
    <source>
        <dbReference type="EMBL" id="KGO73330.1"/>
    </source>
</evidence>